<accession>A0ABW4RHG7</accession>
<gene>
    <name evidence="2" type="ORF">ACFSC9_09275</name>
</gene>
<feature type="chain" id="PRO_5047187443" description="F5/8 type C domain-containing protein" evidence="1">
    <location>
        <begin position="25"/>
        <end position="323"/>
    </location>
</feature>
<dbReference type="SUPFAM" id="SSF49785">
    <property type="entry name" value="Galactose-binding domain-like"/>
    <property type="match status" value="1"/>
</dbReference>
<dbReference type="Proteomes" id="UP001597233">
    <property type="component" value="Unassembled WGS sequence"/>
</dbReference>
<dbReference type="EMBL" id="JBHUEH010000014">
    <property type="protein sequence ID" value="MFD1885714.1"/>
    <property type="molecule type" value="Genomic_DNA"/>
</dbReference>
<comment type="caution">
    <text evidence="2">The sequence shown here is derived from an EMBL/GenBank/DDBJ whole genome shotgun (WGS) entry which is preliminary data.</text>
</comment>
<dbReference type="Gene3D" id="2.60.120.260">
    <property type="entry name" value="Galactose-binding domain-like"/>
    <property type="match status" value="2"/>
</dbReference>
<sequence>MKLWSKQKGLWIAGILLAGTCYHAGTAAALSYSQDVVPQLTSDTGSNGAATASGEEAGHEAWRAFDDTAITDSYWRAAADGSLAQIGYEFNDKKVITQYTVQANTYDAADAPQDWVFAGKLGNRWLEIDEQSTQTDWQPGERRTFDIDNDVAYSGYALFISSNNGGEWVAVNDLELKQYQNNYNLVPPTGMSSNGTATASENADTAWKAFDHSVAADSYWTSDSQNYVDVSLSYTFDQPTVIKGYSITAASPQSAPISWTLVGSNDGEQWSQVVHEVPSSIHWDSGVTKTYAVDNDRAYKTYKLIISRNTGPAQVSISELELY</sequence>
<dbReference type="InterPro" id="IPR008979">
    <property type="entry name" value="Galactose-bd-like_sf"/>
</dbReference>
<evidence type="ECO:0000256" key="1">
    <source>
        <dbReference type="SAM" id="SignalP"/>
    </source>
</evidence>
<protein>
    <recommendedName>
        <fullName evidence="4">F5/8 type C domain-containing protein</fullName>
    </recommendedName>
</protein>
<evidence type="ECO:0000313" key="3">
    <source>
        <dbReference type="Proteomes" id="UP001597233"/>
    </source>
</evidence>
<reference evidence="3" key="1">
    <citation type="journal article" date="2019" name="Int. J. Syst. Evol. Microbiol.">
        <title>The Global Catalogue of Microorganisms (GCM) 10K type strain sequencing project: providing services to taxonomists for standard genome sequencing and annotation.</title>
        <authorList>
            <consortium name="The Broad Institute Genomics Platform"/>
            <consortium name="The Broad Institute Genome Sequencing Center for Infectious Disease"/>
            <person name="Wu L."/>
            <person name="Ma J."/>
        </authorList>
    </citation>
    <scope>NUCLEOTIDE SEQUENCE [LARGE SCALE GENOMIC DNA]</scope>
    <source>
        <strain evidence="3">CCUG 54950</strain>
    </source>
</reference>
<name>A0ABW4RHG7_9BACL</name>
<dbReference type="RefSeq" id="WP_347324670.1">
    <property type="nucleotide sequence ID" value="NZ_JBCGUH010000004.1"/>
</dbReference>
<feature type="signal peptide" evidence="1">
    <location>
        <begin position="1"/>
        <end position="24"/>
    </location>
</feature>
<organism evidence="2 3">
    <name type="scientific">Paenibacillus wenxiniae</name>
    <dbReference type="NCBI Taxonomy" id="1636843"/>
    <lineage>
        <taxon>Bacteria</taxon>
        <taxon>Bacillati</taxon>
        <taxon>Bacillota</taxon>
        <taxon>Bacilli</taxon>
        <taxon>Bacillales</taxon>
        <taxon>Paenibacillaceae</taxon>
        <taxon>Paenibacillus</taxon>
    </lineage>
</organism>
<evidence type="ECO:0008006" key="4">
    <source>
        <dbReference type="Google" id="ProtNLM"/>
    </source>
</evidence>
<proteinExistence type="predicted"/>
<keyword evidence="3" id="KW-1185">Reference proteome</keyword>
<evidence type="ECO:0000313" key="2">
    <source>
        <dbReference type="EMBL" id="MFD1885714.1"/>
    </source>
</evidence>
<keyword evidence="1" id="KW-0732">Signal</keyword>